<sequence length="44" mass="4930">MKTYSNGLLIKPKGKSPPTQQFFFFSKASLANQSLAFSLLNYSK</sequence>
<evidence type="ECO:0000313" key="1">
    <source>
        <dbReference type="EMBL" id="KIX14435.1"/>
    </source>
</evidence>
<reference evidence="1 2" key="1">
    <citation type="submission" date="2013-11" db="EMBL/GenBank/DDBJ databases">
        <title>Metagenomic analysis of a methanogenic consortium involved in long chain n-alkane degradation.</title>
        <authorList>
            <person name="Davidova I.A."/>
            <person name="Callaghan A.V."/>
            <person name="Wawrik B."/>
            <person name="Pruitt S."/>
            <person name="Marks C."/>
            <person name="Duncan K.E."/>
            <person name="Suflita J.M."/>
        </authorList>
    </citation>
    <scope>NUCLEOTIDE SEQUENCE [LARGE SCALE GENOMIC DNA]</scope>
    <source>
        <strain evidence="1 2">SPR</strain>
    </source>
</reference>
<dbReference type="InParanoid" id="A0A0D2JY01"/>
<dbReference type="Proteomes" id="UP000032233">
    <property type="component" value="Unassembled WGS sequence"/>
</dbReference>
<dbReference type="STRING" id="1429043.X474_09925"/>
<proteinExistence type="predicted"/>
<name>A0A0D2JY01_9BACT</name>
<protein>
    <submittedName>
        <fullName evidence="1">Uncharacterized protein</fullName>
    </submittedName>
</protein>
<evidence type="ECO:0000313" key="2">
    <source>
        <dbReference type="Proteomes" id="UP000032233"/>
    </source>
</evidence>
<dbReference type="EMBL" id="AZAC01000011">
    <property type="protein sequence ID" value="KIX14435.1"/>
    <property type="molecule type" value="Genomic_DNA"/>
</dbReference>
<accession>A0A0D2JY01</accession>
<gene>
    <name evidence="1" type="ORF">X474_09925</name>
</gene>
<keyword evidence="2" id="KW-1185">Reference proteome</keyword>
<organism evidence="1 2">
    <name type="scientific">Dethiosulfatarculus sandiegensis</name>
    <dbReference type="NCBI Taxonomy" id="1429043"/>
    <lineage>
        <taxon>Bacteria</taxon>
        <taxon>Pseudomonadati</taxon>
        <taxon>Thermodesulfobacteriota</taxon>
        <taxon>Desulfarculia</taxon>
        <taxon>Desulfarculales</taxon>
        <taxon>Desulfarculaceae</taxon>
        <taxon>Dethiosulfatarculus</taxon>
    </lineage>
</organism>
<dbReference type="AlphaFoldDB" id="A0A0D2JY01"/>
<comment type="caution">
    <text evidence="1">The sequence shown here is derived from an EMBL/GenBank/DDBJ whole genome shotgun (WGS) entry which is preliminary data.</text>
</comment>